<dbReference type="InterPro" id="IPR028082">
    <property type="entry name" value="Peripla_BP_I"/>
</dbReference>
<dbReference type="PANTHER" id="PTHR46847:SF1">
    <property type="entry name" value="D-ALLOSE-BINDING PERIPLASMIC PROTEIN-RELATED"/>
    <property type="match status" value="1"/>
</dbReference>
<evidence type="ECO:0000313" key="7">
    <source>
        <dbReference type="EMBL" id="NBI79390.1"/>
    </source>
</evidence>
<protein>
    <recommendedName>
        <fullName evidence="6">Periplasmic binding protein domain-containing protein</fullName>
    </recommendedName>
</protein>
<dbReference type="EMBL" id="QXWZ01000019">
    <property type="protein sequence ID" value="NBI79390.1"/>
    <property type="molecule type" value="Genomic_DNA"/>
</dbReference>
<dbReference type="AlphaFoldDB" id="A0A845RH95"/>
<evidence type="ECO:0000256" key="1">
    <source>
        <dbReference type="ARBA" id="ARBA00004196"/>
    </source>
</evidence>
<evidence type="ECO:0000313" key="8">
    <source>
        <dbReference type="Proteomes" id="UP000446348"/>
    </source>
</evidence>
<feature type="chain" id="PRO_5039497881" description="Periplasmic binding protein domain-containing protein" evidence="5">
    <location>
        <begin position="20"/>
        <end position="373"/>
    </location>
</feature>
<dbReference type="Proteomes" id="UP000446348">
    <property type="component" value="Unassembled WGS sequence"/>
</dbReference>
<dbReference type="Pfam" id="PF13407">
    <property type="entry name" value="Peripla_BP_4"/>
    <property type="match status" value="1"/>
</dbReference>
<dbReference type="PROSITE" id="PS51257">
    <property type="entry name" value="PROKAR_LIPOPROTEIN"/>
    <property type="match status" value="1"/>
</dbReference>
<dbReference type="Gene3D" id="3.40.50.2300">
    <property type="match status" value="2"/>
</dbReference>
<dbReference type="OrthoDB" id="9769193at2"/>
<dbReference type="GO" id="GO:0030246">
    <property type="term" value="F:carbohydrate binding"/>
    <property type="evidence" value="ECO:0007669"/>
    <property type="project" value="UniProtKB-ARBA"/>
</dbReference>
<feature type="domain" description="Periplasmic binding protein" evidence="6">
    <location>
        <begin position="65"/>
        <end position="313"/>
    </location>
</feature>
<dbReference type="SUPFAM" id="SSF53822">
    <property type="entry name" value="Periplasmic binding protein-like I"/>
    <property type="match status" value="1"/>
</dbReference>
<accession>A0A845RH95</accession>
<keyword evidence="3 5" id="KW-0732">Signal</keyword>
<evidence type="ECO:0000256" key="5">
    <source>
        <dbReference type="SAM" id="SignalP"/>
    </source>
</evidence>
<feature type="signal peptide" evidence="5">
    <location>
        <begin position="1"/>
        <end position="19"/>
    </location>
</feature>
<evidence type="ECO:0000256" key="2">
    <source>
        <dbReference type="ARBA" id="ARBA00007639"/>
    </source>
</evidence>
<name>A0A845RH95_9FIRM</name>
<evidence type="ECO:0000256" key="3">
    <source>
        <dbReference type="ARBA" id="ARBA00022729"/>
    </source>
</evidence>
<organism evidence="7 8">
    <name type="scientific">Anaerotruncus colihominis</name>
    <dbReference type="NCBI Taxonomy" id="169435"/>
    <lineage>
        <taxon>Bacteria</taxon>
        <taxon>Bacillati</taxon>
        <taxon>Bacillota</taxon>
        <taxon>Clostridia</taxon>
        <taxon>Eubacteriales</taxon>
        <taxon>Oscillospiraceae</taxon>
        <taxon>Anaerotruncus</taxon>
    </lineage>
</organism>
<comment type="similarity">
    <text evidence="2">Belongs to the bacterial solute-binding protein 2 family.</text>
</comment>
<evidence type="ECO:0000256" key="4">
    <source>
        <dbReference type="SAM" id="MobiDB-lite"/>
    </source>
</evidence>
<dbReference type="InterPro" id="IPR025997">
    <property type="entry name" value="SBP_2_dom"/>
</dbReference>
<proteinExistence type="inferred from homology"/>
<dbReference type="GO" id="GO:0030313">
    <property type="term" value="C:cell envelope"/>
    <property type="evidence" value="ECO:0007669"/>
    <property type="project" value="UniProtKB-SubCell"/>
</dbReference>
<feature type="region of interest" description="Disordered" evidence="4">
    <location>
        <begin position="29"/>
        <end position="51"/>
    </location>
</feature>
<comment type="caution">
    <text evidence="7">The sequence shown here is derived from an EMBL/GenBank/DDBJ whole genome shotgun (WGS) entry which is preliminary data.</text>
</comment>
<dbReference type="PANTHER" id="PTHR46847">
    <property type="entry name" value="D-ALLOSE-BINDING PERIPLASMIC PROTEIN-RELATED"/>
    <property type="match status" value="1"/>
</dbReference>
<evidence type="ECO:0000259" key="6">
    <source>
        <dbReference type="Pfam" id="PF13407"/>
    </source>
</evidence>
<comment type="subcellular location">
    <subcellularLocation>
        <location evidence="1">Cell envelope</location>
    </subcellularLocation>
</comment>
<dbReference type="RefSeq" id="WP_160210151.1">
    <property type="nucleotide sequence ID" value="NZ_QXWZ01000019.1"/>
</dbReference>
<sequence length="373" mass="39468">MKKVLSALLVVVMIGALLAACGGTGSGATASTPAASTPAASTPAPSEAPAATGGFKVASHNAVVEGNPYRTVYEDQMAEAANAAKAAGLISEYNSFVANNDPALETQQLEQSINDGYDIILVNPIAASGLDAVIDKATDAGITYVNADCIYDSDKILNVVVDQDAYAKLNSDFVIKTLGAGSKVVQFKGIEGNSATEIRSKRWTEDLAAADIEIVKAVAHNWSDPEAKQLMSEILASGLEFDGIINEESAQGIMDAIEEAGAPYPGCITSSEEIAWIRRIAKINENELVCPFIVTENPPGIGATALAVAINVRLGNELDESKMHSPTEIYYAPQWIMTYDNMAEKLDEVKDMPDSMSISSYLSVDQAKAAYFK</sequence>
<reference evidence="7 8" key="1">
    <citation type="submission" date="2018-08" db="EMBL/GenBank/DDBJ databases">
        <title>Murine metabolic-syndrome-specific gut microbial biobank.</title>
        <authorList>
            <person name="Liu C."/>
        </authorList>
    </citation>
    <scope>NUCLEOTIDE SEQUENCE [LARGE SCALE GENOMIC DNA]</scope>
    <source>
        <strain evidence="7 8">X69</strain>
    </source>
</reference>
<gene>
    <name evidence="7" type="ORF">D3Z39_11055</name>
</gene>